<dbReference type="PRINTS" id="PR00981">
    <property type="entry name" value="TRNASYNTHSER"/>
</dbReference>
<feature type="domain" description="Aminoacyl-transfer RNA synthetases class-II family profile" evidence="14">
    <location>
        <begin position="187"/>
        <end position="423"/>
    </location>
</feature>
<comment type="subunit">
    <text evidence="10">Homodimer. The tRNA molecule binds across the dimer.</text>
</comment>
<dbReference type="Proteomes" id="UP000092600">
    <property type="component" value="Unassembled WGS sequence"/>
</dbReference>
<feature type="binding site" evidence="11">
    <location>
        <position position="272"/>
    </location>
    <ligand>
        <name>L-serine</name>
        <dbReference type="ChEBI" id="CHEBI:33384"/>
    </ligand>
</feature>
<dbReference type="Pfam" id="PF02403">
    <property type="entry name" value="Seryl_tRNA_N"/>
    <property type="match status" value="1"/>
</dbReference>
<evidence type="ECO:0000256" key="11">
    <source>
        <dbReference type="PIRSR" id="PIRSR001529-1"/>
    </source>
</evidence>
<feature type="binding site" evidence="12">
    <location>
        <begin position="272"/>
        <end position="274"/>
    </location>
    <ligand>
        <name>ATP</name>
        <dbReference type="ChEBI" id="CHEBI:30616"/>
    </ligand>
</feature>
<organism evidence="15 16">
    <name type="scientific">Ananas comosus</name>
    <name type="common">Pineapple</name>
    <name type="synonym">Ananas ananas</name>
    <dbReference type="NCBI Taxonomy" id="4615"/>
    <lineage>
        <taxon>Eukaryota</taxon>
        <taxon>Viridiplantae</taxon>
        <taxon>Streptophyta</taxon>
        <taxon>Embryophyta</taxon>
        <taxon>Tracheophyta</taxon>
        <taxon>Spermatophyta</taxon>
        <taxon>Magnoliopsida</taxon>
        <taxon>Liliopsida</taxon>
        <taxon>Poales</taxon>
        <taxon>Bromeliaceae</taxon>
        <taxon>Bromelioideae</taxon>
        <taxon>Ananas</taxon>
    </lineage>
</organism>
<keyword evidence="6" id="KW-0648">Protein biosynthesis</keyword>
<name>A0A199V0E5_ANACO</name>
<gene>
    <name evidence="15" type="ORF">ACMD2_14961</name>
</gene>
<dbReference type="InterPro" id="IPR015866">
    <property type="entry name" value="Ser-tRNA-synth_1_N"/>
</dbReference>
<dbReference type="Gene3D" id="1.10.287.40">
    <property type="entry name" value="Serine-tRNA synthetase, tRNA binding domain"/>
    <property type="match status" value="1"/>
</dbReference>
<dbReference type="AlphaFoldDB" id="A0A199V0E5"/>
<feature type="coiled-coil region" evidence="13">
    <location>
        <begin position="49"/>
        <end position="100"/>
    </location>
</feature>
<feature type="binding site" evidence="11">
    <location>
        <position position="241"/>
    </location>
    <ligand>
        <name>L-serine</name>
        <dbReference type="ChEBI" id="CHEBI:33384"/>
    </ligand>
</feature>
<reference evidence="15 16" key="1">
    <citation type="journal article" date="2016" name="DNA Res.">
        <title>The draft genome of MD-2 pineapple using hybrid error correction of long reads.</title>
        <authorList>
            <person name="Redwan R.M."/>
            <person name="Saidin A."/>
            <person name="Kumar S.V."/>
        </authorList>
    </citation>
    <scope>NUCLEOTIDE SEQUENCE [LARGE SCALE GENOMIC DNA]</scope>
    <source>
        <strain evidence="16">cv. MD2</strain>
        <tissue evidence="15">Leaf</tissue>
    </source>
</reference>
<dbReference type="SUPFAM" id="SSF46589">
    <property type="entry name" value="tRNA-binding arm"/>
    <property type="match status" value="1"/>
</dbReference>
<dbReference type="GO" id="GO:0006434">
    <property type="term" value="P:seryl-tRNA aminoacylation"/>
    <property type="evidence" value="ECO:0007669"/>
    <property type="project" value="InterPro"/>
</dbReference>
<dbReference type="EC" id="6.1.1.11" evidence="2"/>
<keyword evidence="13" id="KW-0175">Coiled coil</keyword>
<evidence type="ECO:0000256" key="12">
    <source>
        <dbReference type="PIRSR" id="PIRSR001529-2"/>
    </source>
</evidence>
<evidence type="ECO:0000256" key="4">
    <source>
        <dbReference type="ARBA" id="ARBA00022741"/>
    </source>
</evidence>
<evidence type="ECO:0000256" key="2">
    <source>
        <dbReference type="ARBA" id="ARBA00012840"/>
    </source>
</evidence>
<evidence type="ECO:0000256" key="6">
    <source>
        <dbReference type="ARBA" id="ARBA00022917"/>
    </source>
</evidence>
<dbReference type="PROSITE" id="PS50862">
    <property type="entry name" value="AA_TRNA_LIGASE_II"/>
    <property type="match status" value="1"/>
</dbReference>
<evidence type="ECO:0000256" key="7">
    <source>
        <dbReference type="ARBA" id="ARBA00023146"/>
    </source>
</evidence>
<protein>
    <recommendedName>
        <fullName evidence="2">serine--tRNA ligase</fullName>
        <ecNumber evidence="2">6.1.1.11</ecNumber>
    </recommendedName>
    <alternativeName>
        <fullName evidence="8">Seryl-tRNA synthetase</fullName>
    </alternativeName>
</protein>
<comment type="caution">
    <text evidence="15">The sequence shown here is derived from an EMBL/GenBank/DDBJ whole genome shotgun (WGS) entry which is preliminary data.</text>
</comment>
<keyword evidence="3 15" id="KW-0436">Ligase</keyword>
<dbReference type="InterPro" id="IPR006195">
    <property type="entry name" value="aa-tRNA-synth_II"/>
</dbReference>
<dbReference type="NCBIfam" id="TIGR00414">
    <property type="entry name" value="serS"/>
    <property type="match status" value="1"/>
</dbReference>
<dbReference type="InterPro" id="IPR002314">
    <property type="entry name" value="aa-tRNA-synt_IIb"/>
</dbReference>
<dbReference type="FunFam" id="1.10.287.40:FF:000003">
    <property type="entry name" value="Serine--tRNA ligase cytoplasmic"/>
    <property type="match status" value="1"/>
</dbReference>
<sequence>MLDVNIFRSEKGFDPERVRESQRRRFASVDIVDEIIRLDKEWRQRQYELECLRKDFNRINKEVARLKMLKLDATEVIASTDEKKRQAAAKEAEVQDAKAALDARLETVGNLVHDSVPVSNDEANNAVIRTWGERRTEEKLKNHVDLVKLLDIVDLDKGADVAGGRGFYLKGEGVLLNLALVNFGLAFLRKRNYLPMQTPFFMRKDIMAKCAQLAQFDEELYKAIDLQQVTGEGDDKYLIATAEQPLCAYHLNDRLYPQDLPIRYAGYSTCFRKEAGSHGRDTLGIFRVHQFEKVEQFCITSPNDNDSWEMHEEMLKNSEDFYKELNIPYQVVAIVSGALNDAAAKKYDLEGWFPASKTYRELVSCSNCTDYQSRRLGIGYGQKKNDEQSKQYVHMLNSTLTATERTVCCILENYQRDDGVEIPKVLQPYMGGIEFLPFKISPEVKSKKTKAKVSI</sequence>
<accession>A0A199V0E5</accession>
<feature type="site" description="Important for serine binding" evidence="11">
    <location>
        <position position="399"/>
    </location>
</feature>
<keyword evidence="4" id="KW-0547">Nucleotide-binding</keyword>
<evidence type="ECO:0000256" key="5">
    <source>
        <dbReference type="ARBA" id="ARBA00022840"/>
    </source>
</evidence>
<dbReference type="STRING" id="4615.A0A199V0E5"/>
<feature type="binding site" evidence="12">
    <location>
        <begin position="288"/>
        <end position="291"/>
    </location>
    <ligand>
        <name>ATP</name>
        <dbReference type="ChEBI" id="CHEBI:30616"/>
    </ligand>
</feature>
<dbReference type="Gene3D" id="3.30.930.10">
    <property type="entry name" value="Bira Bifunctional Protein, Domain 2"/>
    <property type="match status" value="1"/>
</dbReference>
<evidence type="ECO:0000256" key="3">
    <source>
        <dbReference type="ARBA" id="ARBA00022598"/>
    </source>
</evidence>
<evidence type="ECO:0000313" key="16">
    <source>
        <dbReference type="Proteomes" id="UP000092600"/>
    </source>
</evidence>
<dbReference type="InterPro" id="IPR045864">
    <property type="entry name" value="aa-tRNA-synth_II/BPL/LPL"/>
</dbReference>
<keyword evidence="7" id="KW-0030">Aminoacyl-tRNA synthetase</keyword>
<dbReference type="CDD" id="cd00770">
    <property type="entry name" value="SerRS_core"/>
    <property type="match status" value="1"/>
</dbReference>
<dbReference type="PIRSF" id="PIRSF001529">
    <property type="entry name" value="Ser-tRNA-synth_IIa"/>
    <property type="match status" value="1"/>
</dbReference>
<dbReference type="InterPro" id="IPR042103">
    <property type="entry name" value="SerRS_1_N_sf"/>
</dbReference>
<evidence type="ECO:0000313" key="15">
    <source>
        <dbReference type="EMBL" id="OAY70519.1"/>
    </source>
</evidence>
<dbReference type="InterPro" id="IPR002317">
    <property type="entry name" value="Ser-tRNA-ligase_type_1"/>
</dbReference>
<comment type="similarity">
    <text evidence="1">Belongs to the class-II aminoacyl-tRNA synthetase family. Type-1 seryl-tRNA synthetase subfamily.</text>
</comment>
<dbReference type="PANTHER" id="PTHR11778">
    <property type="entry name" value="SERYL-TRNA SYNTHETASE"/>
    <property type="match status" value="1"/>
</dbReference>
<dbReference type="SUPFAM" id="SSF55681">
    <property type="entry name" value="Class II aaRS and biotin synthetases"/>
    <property type="match status" value="1"/>
</dbReference>
<dbReference type="GO" id="GO:0004828">
    <property type="term" value="F:serine-tRNA ligase activity"/>
    <property type="evidence" value="ECO:0007669"/>
    <property type="project" value="UniProtKB-EC"/>
</dbReference>
<comment type="catalytic activity">
    <reaction evidence="9">
        <text>tRNA(Ser) + L-serine + ATP = L-seryl-tRNA(Ser) + AMP + diphosphate + H(+)</text>
        <dbReference type="Rhea" id="RHEA:12292"/>
        <dbReference type="Rhea" id="RHEA-COMP:9669"/>
        <dbReference type="Rhea" id="RHEA-COMP:9703"/>
        <dbReference type="ChEBI" id="CHEBI:15378"/>
        <dbReference type="ChEBI" id="CHEBI:30616"/>
        <dbReference type="ChEBI" id="CHEBI:33019"/>
        <dbReference type="ChEBI" id="CHEBI:33384"/>
        <dbReference type="ChEBI" id="CHEBI:78442"/>
        <dbReference type="ChEBI" id="CHEBI:78533"/>
        <dbReference type="ChEBI" id="CHEBI:456215"/>
        <dbReference type="EC" id="6.1.1.11"/>
    </reaction>
</comment>
<dbReference type="EMBL" id="LSRQ01003887">
    <property type="protein sequence ID" value="OAY70519.1"/>
    <property type="molecule type" value="Genomic_DNA"/>
</dbReference>
<feature type="binding site" evidence="11">
    <location>
        <position position="397"/>
    </location>
    <ligand>
        <name>L-serine</name>
        <dbReference type="ChEBI" id="CHEBI:33384"/>
    </ligand>
</feature>
<dbReference type="GO" id="GO:0005524">
    <property type="term" value="F:ATP binding"/>
    <property type="evidence" value="ECO:0007669"/>
    <property type="project" value="UniProtKB-KW"/>
</dbReference>
<feature type="binding site" evidence="12">
    <location>
        <begin position="361"/>
        <end position="364"/>
    </location>
    <ligand>
        <name>ATP</name>
        <dbReference type="ChEBI" id="CHEBI:30616"/>
    </ligand>
</feature>
<evidence type="ECO:0000256" key="9">
    <source>
        <dbReference type="ARBA" id="ARBA00048823"/>
    </source>
</evidence>
<evidence type="ECO:0000256" key="10">
    <source>
        <dbReference type="ARBA" id="ARBA00065699"/>
    </source>
</evidence>
<evidence type="ECO:0000256" key="1">
    <source>
        <dbReference type="ARBA" id="ARBA00010728"/>
    </source>
</evidence>
<dbReference type="Pfam" id="PF00587">
    <property type="entry name" value="tRNA-synt_2b"/>
    <property type="match status" value="1"/>
</dbReference>
<feature type="binding site" evidence="11">
    <location>
        <position position="295"/>
    </location>
    <ligand>
        <name>L-serine</name>
        <dbReference type="ChEBI" id="CHEBI:33384"/>
    </ligand>
</feature>
<evidence type="ECO:0000256" key="8">
    <source>
        <dbReference type="ARBA" id="ARBA00031113"/>
    </source>
</evidence>
<keyword evidence="5 12" id="KW-0067">ATP-binding</keyword>
<proteinExistence type="inferred from homology"/>
<dbReference type="InterPro" id="IPR010978">
    <property type="entry name" value="tRNA-bd_arm"/>
</dbReference>
<dbReference type="FunFam" id="3.30.930.10:FF:000026">
    <property type="entry name" value="Seryl-tRNA synthetase, cytoplasmic"/>
    <property type="match status" value="1"/>
</dbReference>
<evidence type="ECO:0000259" key="14">
    <source>
        <dbReference type="PROSITE" id="PS50862"/>
    </source>
</evidence>
<evidence type="ECO:0000256" key="13">
    <source>
        <dbReference type="SAM" id="Coils"/>
    </source>
</evidence>
<dbReference type="InterPro" id="IPR033729">
    <property type="entry name" value="SerRS_core"/>
</dbReference>